<dbReference type="InterPro" id="IPR052175">
    <property type="entry name" value="ComplexI-like_HydComp"/>
</dbReference>
<dbReference type="PANTHER" id="PTHR42682:SF4">
    <property type="entry name" value="NADH-UBIQUINONE_PLASTOQUINONE"/>
    <property type="match status" value="1"/>
</dbReference>
<dbReference type="GO" id="GO:0005886">
    <property type="term" value="C:plasma membrane"/>
    <property type="evidence" value="ECO:0007669"/>
    <property type="project" value="UniProtKB-SubCell"/>
</dbReference>
<feature type="transmembrane region" description="Helical" evidence="8">
    <location>
        <begin position="95"/>
        <end position="115"/>
    </location>
</feature>
<keyword evidence="4 8" id="KW-1133">Transmembrane helix</keyword>
<accession>A0A172WPC1</accession>
<feature type="transmembrane region" description="Helical" evidence="8">
    <location>
        <begin position="383"/>
        <end position="402"/>
    </location>
</feature>
<keyword evidence="6 8" id="KW-0472">Membrane</keyword>
<name>A0A172WPC1_STUST</name>
<keyword evidence="3 7" id="KW-0812">Transmembrane</keyword>
<evidence type="ECO:0000256" key="3">
    <source>
        <dbReference type="ARBA" id="ARBA00022692"/>
    </source>
</evidence>
<feature type="transmembrane region" description="Helical" evidence="8">
    <location>
        <begin position="253"/>
        <end position="275"/>
    </location>
</feature>
<proteinExistence type="predicted"/>
<sequence length="551" mass="60019">MSGAWLWMLVPLAPLLAAGCLAVWRERAIGWLWLACIPALALVAQPVPLLELPMLWDGVRWGASDDLSRAWLGFTALLWGCASFFASSSQKDDACLLRFWTFWLLALAGNLMLIISTDALSFYLGFSAMSLAAYGLIVHRRGPGPRRAGRLYLQLAICGEMALLAGLMLRSHAAGGDFSFAAWQALPMDGLTLVLLLAGLGLKAGFWPLHVWLPLAHPAAPAPASAVLSGAMLKAGLLGIWRCLPESDPLLSSWADVLLAMGIFGAVYPALLGLAARKAKAVLAYSSVSQMGYLVMLLALAWRHPEQLQAMTVVLMLYGVHHGLAKGALFLAAGLIHAGRLPRIGWLLLALPALAIVGLPLTSGGAVKTALKDVWHAGEFEGWLVWLSLSSLTTALLLIRALWLLRQDARDAPANRPPLPQLLPWALLSISSLLLPWLWTALREPMLHGLYPGGIWAALWPLLLASVLAGVALKGGWKVPARLANLPNPALTLSLRLRRLVLRPPMAVPTLHPNTSRWRQRERRWNRFWNTGALTMSAWLLAALLWLGWLW</sequence>
<reference evidence="10 11" key="1">
    <citation type="submission" date="2016-05" db="EMBL/GenBank/DDBJ databases">
        <title>Genome sequence of Pseudomonas stutzeri 273 and identification of the exopolysaccharide biosynthesis locus.</title>
        <authorList>
            <person name="Wu S."/>
            <person name="Sun C."/>
        </authorList>
    </citation>
    <scope>NUCLEOTIDE SEQUENCE [LARGE SCALE GENOMIC DNA]</scope>
    <source>
        <strain evidence="10 11">273</strain>
    </source>
</reference>
<evidence type="ECO:0000256" key="5">
    <source>
        <dbReference type="ARBA" id="ARBA00023002"/>
    </source>
</evidence>
<organism evidence="10 11">
    <name type="scientific">Stutzerimonas stutzeri</name>
    <name type="common">Pseudomonas stutzeri</name>
    <dbReference type="NCBI Taxonomy" id="316"/>
    <lineage>
        <taxon>Bacteria</taxon>
        <taxon>Pseudomonadati</taxon>
        <taxon>Pseudomonadota</taxon>
        <taxon>Gammaproteobacteria</taxon>
        <taxon>Pseudomonadales</taxon>
        <taxon>Pseudomonadaceae</taxon>
        <taxon>Stutzerimonas</taxon>
    </lineage>
</organism>
<dbReference type="Proteomes" id="UP000077787">
    <property type="component" value="Chromosome"/>
</dbReference>
<evidence type="ECO:0000256" key="6">
    <source>
        <dbReference type="ARBA" id="ARBA00023136"/>
    </source>
</evidence>
<feature type="transmembrane region" description="Helical" evidence="8">
    <location>
        <begin position="190"/>
        <end position="213"/>
    </location>
</feature>
<dbReference type="GO" id="GO:0042773">
    <property type="term" value="P:ATP synthesis coupled electron transport"/>
    <property type="evidence" value="ECO:0007669"/>
    <property type="project" value="InterPro"/>
</dbReference>
<dbReference type="OrthoDB" id="9768329at2"/>
<feature type="transmembrane region" description="Helical" evidence="8">
    <location>
        <begin position="70"/>
        <end position="88"/>
    </location>
</feature>
<evidence type="ECO:0000259" key="9">
    <source>
        <dbReference type="Pfam" id="PF00361"/>
    </source>
</evidence>
<evidence type="ECO:0000313" key="10">
    <source>
        <dbReference type="EMBL" id="ANF25328.1"/>
    </source>
</evidence>
<dbReference type="AlphaFoldDB" id="A0A172WPC1"/>
<evidence type="ECO:0000313" key="11">
    <source>
        <dbReference type="Proteomes" id="UP000077787"/>
    </source>
</evidence>
<dbReference type="EMBL" id="CP015641">
    <property type="protein sequence ID" value="ANF25328.1"/>
    <property type="molecule type" value="Genomic_DNA"/>
</dbReference>
<keyword evidence="2" id="KW-1003">Cell membrane</keyword>
<evidence type="ECO:0000256" key="7">
    <source>
        <dbReference type="RuleBase" id="RU000320"/>
    </source>
</evidence>
<dbReference type="PRINTS" id="PR01437">
    <property type="entry name" value="NUOXDRDTASE4"/>
</dbReference>
<feature type="transmembrane region" description="Helical" evidence="8">
    <location>
        <begin position="121"/>
        <end position="139"/>
    </location>
</feature>
<feature type="transmembrane region" description="Helical" evidence="8">
    <location>
        <begin position="528"/>
        <end position="549"/>
    </location>
</feature>
<feature type="domain" description="NADH:quinone oxidoreductase/Mrp antiporter transmembrane" evidence="9">
    <location>
        <begin position="116"/>
        <end position="356"/>
    </location>
</feature>
<dbReference type="RefSeq" id="WP_064481287.1">
    <property type="nucleotide sequence ID" value="NZ_CP015641.1"/>
</dbReference>
<evidence type="ECO:0000256" key="1">
    <source>
        <dbReference type="ARBA" id="ARBA00004651"/>
    </source>
</evidence>
<feature type="transmembrane region" description="Helical" evidence="8">
    <location>
        <begin position="31"/>
        <end position="50"/>
    </location>
</feature>
<evidence type="ECO:0000256" key="4">
    <source>
        <dbReference type="ARBA" id="ARBA00022989"/>
    </source>
</evidence>
<feature type="transmembrane region" description="Helical" evidence="8">
    <location>
        <begin position="454"/>
        <end position="473"/>
    </location>
</feature>
<dbReference type="GO" id="GO:0008137">
    <property type="term" value="F:NADH dehydrogenase (ubiquinone) activity"/>
    <property type="evidence" value="ECO:0007669"/>
    <property type="project" value="InterPro"/>
</dbReference>
<dbReference type="Pfam" id="PF00361">
    <property type="entry name" value="Proton_antipo_M"/>
    <property type="match status" value="1"/>
</dbReference>
<feature type="transmembrane region" description="Helical" evidence="8">
    <location>
        <begin position="308"/>
        <end position="332"/>
    </location>
</feature>
<feature type="transmembrane region" description="Helical" evidence="8">
    <location>
        <begin position="282"/>
        <end position="302"/>
    </location>
</feature>
<dbReference type="InterPro" id="IPR003918">
    <property type="entry name" value="NADH_UbQ_OxRdtase"/>
</dbReference>
<keyword evidence="5" id="KW-0560">Oxidoreductase</keyword>
<dbReference type="GO" id="GO:0016491">
    <property type="term" value="F:oxidoreductase activity"/>
    <property type="evidence" value="ECO:0007669"/>
    <property type="project" value="UniProtKB-KW"/>
</dbReference>
<dbReference type="PANTHER" id="PTHR42682">
    <property type="entry name" value="HYDROGENASE-4 COMPONENT F"/>
    <property type="match status" value="1"/>
</dbReference>
<evidence type="ECO:0000256" key="8">
    <source>
        <dbReference type="SAM" id="Phobius"/>
    </source>
</evidence>
<feature type="transmembrane region" description="Helical" evidence="8">
    <location>
        <begin position="344"/>
        <end position="363"/>
    </location>
</feature>
<protein>
    <submittedName>
        <fullName evidence="10">Sodium:proton antiporter</fullName>
    </submittedName>
</protein>
<feature type="transmembrane region" description="Helical" evidence="8">
    <location>
        <begin position="6"/>
        <end position="24"/>
    </location>
</feature>
<gene>
    <name evidence="10" type="ORF">PS273GM_09290</name>
</gene>
<dbReference type="InterPro" id="IPR001750">
    <property type="entry name" value="ND/Mrp_TM"/>
</dbReference>
<feature type="transmembrane region" description="Helical" evidence="8">
    <location>
        <begin position="151"/>
        <end position="170"/>
    </location>
</feature>
<feature type="transmembrane region" description="Helical" evidence="8">
    <location>
        <begin position="220"/>
        <end position="241"/>
    </location>
</feature>
<comment type="subcellular location">
    <subcellularLocation>
        <location evidence="1">Cell membrane</location>
        <topology evidence="1">Multi-pass membrane protein</topology>
    </subcellularLocation>
    <subcellularLocation>
        <location evidence="7">Membrane</location>
        <topology evidence="7">Multi-pass membrane protein</topology>
    </subcellularLocation>
</comment>
<evidence type="ECO:0000256" key="2">
    <source>
        <dbReference type="ARBA" id="ARBA00022475"/>
    </source>
</evidence>
<feature type="transmembrane region" description="Helical" evidence="8">
    <location>
        <begin position="422"/>
        <end position="442"/>
    </location>
</feature>